<evidence type="ECO:0000313" key="2">
    <source>
        <dbReference type="Proteomes" id="UP000276133"/>
    </source>
</evidence>
<organism evidence="1 2">
    <name type="scientific">Brachionus plicatilis</name>
    <name type="common">Marine rotifer</name>
    <name type="synonym">Brachionus muelleri</name>
    <dbReference type="NCBI Taxonomy" id="10195"/>
    <lineage>
        <taxon>Eukaryota</taxon>
        <taxon>Metazoa</taxon>
        <taxon>Spiralia</taxon>
        <taxon>Gnathifera</taxon>
        <taxon>Rotifera</taxon>
        <taxon>Eurotatoria</taxon>
        <taxon>Monogononta</taxon>
        <taxon>Pseudotrocha</taxon>
        <taxon>Ploima</taxon>
        <taxon>Brachionidae</taxon>
        <taxon>Brachionus</taxon>
    </lineage>
</organism>
<sequence length="84" mass="10330">MLILFKYFNLKMRDHNKPPLFYYNLKILIKSKLFTKRFSNLLVKYDKECLINRRLNAALILSLLVLTKQFNLQIYEYTFMQFLK</sequence>
<gene>
    <name evidence="1" type="ORF">BpHYR1_021427</name>
</gene>
<reference evidence="1 2" key="1">
    <citation type="journal article" date="2018" name="Sci. Rep.">
        <title>Genomic signatures of local adaptation to the degree of environmental predictability in rotifers.</title>
        <authorList>
            <person name="Franch-Gras L."/>
            <person name="Hahn C."/>
            <person name="Garcia-Roger E.M."/>
            <person name="Carmona M.J."/>
            <person name="Serra M."/>
            <person name="Gomez A."/>
        </authorList>
    </citation>
    <scope>NUCLEOTIDE SEQUENCE [LARGE SCALE GENOMIC DNA]</scope>
    <source>
        <strain evidence="1">HYR1</strain>
    </source>
</reference>
<protein>
    <submittedName>
        <fullName evidence="1">Uncharacterized protein</fullName>
    </submittedName>
</protein>
<comment type="caution">
    <text evidence="1">The sequence shown here is derived from an EMBL/GenBank/DDBJ whole genome shotgun (WGS) entry which is preliminary data.</text>
</comment>
<keyword evidence="2" id="KW-1185">Reference proteome</keyword>
<dbReference type="Proteomes" id="UP000276133">
    <property type="component" value="Unassembled WGS sequence"/>
</dbReference>
<proteinExistence type="predicted"/>
<name>A0A3M7PTS2_BRAPC</name>
<evidence type="ECO:0000313" key="1">
    <source>
        <dbReference type="EMBL" id="RNA02423.1"/>
    </source>
</evidence>
<dbReference type="EMBL" id="REGN01008892">
    <property type="protein sequence ID" value="RNA02423.1"/>
    <property type="molecule type" value="Genomic_DNA"/>
</dbReference>
<dbReference type="AlphaFoldDB" id="A0A3M7PTS2"/>
<accession>A0A3M7PTS2</accession>